<evidence type="ECO:0000313" key="2">
    <source>
        <dbReference type="Proteomes" id="UP001497516"/>
    </source>
</evidence>
<evidence type="ECO:0000313" key="1">
    <source>
        <dbReference type="EMBL" id="CAL1376363.1"/>
    </source>
</evidence>
<dbReference type="AlphaFoldDB" id="A0AAV2DS88"/>
<dbReference type="Proteomes" id="UP001497516">
    <property type="component" value="Chromosome 3"/>
</dbReference>
<name>A0AAV2DS88_9ROSI</name>
<accession>A0AAV2DS88</accession>
<proteinExistence type="predicted"/>
<protein>
    <submittedName>
        <fullName evidence="1">Uncharacterized protein</fullName>
    </submittedName>
</protein>
<gene>
    <name evidence="1" type="ORF">LTRI10_LOCUS18099</name>
</gene>
<reference evidence="1 2" key="1">
    <citation type="submission" date="2024-04" db="EMBL/GenBank/DDBJ databases">
        <authorList>
            <person name="Fracassetti M."/>
        </authorList>
    </citation>
    <scope>NUCLEOTIDE SEQUENCE [LARGE SCALE GENOMIC DNA]</scope>
</reference>
<dbReference type="EMBL" id="OZ034816">
    <property type="protein sequence ID" value="CAL1376363.1"/>
    <property type="molecule type" value="Genomic_DNA"/>
</dbReference>
<keyword evidence="2" id="KW-1185">Reference proteome</keyword>
<sequence length="137" mass="16109">MKKSNHSSLWRAIVKGMNKMKEATCWSVRDGRTTMFWSQPWIECDLRLEEFALVDTSNYERDSMVAEWTTKDDQWDWKKLEEVLPTDILSVIAGMEAPKPDLGEDITIWGLERDMKFRLKSAYKLVTKDDELSHNHP</sequence>
<organism evidence="1 2">
    <name type="scientific">Linum trigynum</name>
    <dbReference type="NCBI Taxonomy" id="586398"/>
    <lineage>
        <taxon>Eukaryota</taxon>
        <taxon>Viridiplantae</taxon>
        <taxon>Streptophyta</taxon>
        <taxon>Embryophyta</taxon>
        <taxon>Tracheophyta</taxon>
        <taxon>Spermatophyta</taxon>
        <taxon>Magnoliopsida</taxon>
        <taxon>eudicotyledons</taxon>
        <taxon>Gunneridae</taxon>
        <taxon>Pentapetalae</taxon>
        <taxon>rosids</taxon>
        <taxon>fabids</taxon>
        <taxon>Malpighiales</taxon>
        <taxon>Linaceae</taxon>
        <taxon>Linum</taxon>
    </lineage>
</organism>